<keyword evidence="2" id="KW-1185">Reference proteome</keyword>
<accession>A0ABR2WK18</accession>
<name>A0ABR2WK18_9FUNG</name>
<reference evidence="1 2" key="1">
    <citation type="submission" date="2023-04" db="EMBL/GenBank/DDBJ databases">
        <title>Genome of Basidiobolus ranarum AG-B5.</title>
        <authorList>
            <person name="Stajich J.E."/>
            <person name="Carter-House D."/>
            <person name="Gryganskyi A."/>
        </authorList>
    </citation>
    <scope>NUCLEOTIDE SEQUENCE [LARGE SCALE GENOMIC DNA]</scope>
    <source>
        <strain evidence="1 2">AG-B5</strain>
    </source>
</reference>
<protein>
    <submittedName>
        <fullName evidence="1">Uncharacterized protein</fullName>
    </submittedName>
</protein>
<evidence type="ECO:0000313" key="1">
    <source>
        <dbReference type="EMBL" id="KAK9761847.1"/>
    </source>
</evidence>
<organism evidence="1 2">
    <name type="scientific">Basidiobolus ranarum</name>
    <dbReference type="NCBI Taxonomy" id="34480"/>
    <lineage>
        <taxon>Eukaryota</taxon>
        <taxon>Fungi</taxon>
        <taxon>Fungi incertae sedis</taxon>
        <taxon>Zoopagomycota</taxon>
        <taxon>Entomophthoromycotina</taxon>
        <taxon>Basidiobolomycetes</taxon>
        <taxon>Basidiobolales</taxon>
        <taxon>Basidiobolaceae</taxon>
        <taxon>Basidiobolus</taxon>
    </lineage>
</organism>
<gene>
    <name evidence="1" type="ORF">K7432_012944</name>
</gene>
<sequence length="170" mass="19009">MLFTFLCCFRGSDDSTSPRRQSTCSQKIRSILIANQRYPPTSNEGDAGLNPNELEHSLLHFVKGDRICVVSKSESHLIGYLEKDSKKVLGCFPTGYGDVDKSWFSKKWSTTSQDSTLTFSSVEDDDDAHLIEPRYLTEIVTEPAPLDMSQFSEIDLADSHEPVIKETPGV</sequence>
<proteinExistence type="predicted"/>
<dbReference type="EMBL" id="JASJQH010001197">
    <property type="protein sequence ID" value="KAK9761847.1"/>
    <property type="molecule type" value="Genomic_DNA"/>
</dbReference>
<evidence type="ECO:0000313" key="2">
    <source>
        <dbReference type="Proteomes" id="UP001479436"/>
    </source>
</evidence>
<dbReference type="Proteomes" id="UP001479436">
    <property type="component" value="Unassembled WGS sequence"/>
</dbReference>
<comment type="caution">
    <text evidence="1">The sequence shown here is derived from an EMBL/GenBank/DDBJ whole genome shotgun (WGS) entry which is preliminary data.</text>
</comment>